<dbReference type="EMBL" id="BAABKX010000001">
    <property type="protein sequence ID" value="GAA5048253.1"/>
    <property type="molecule type" value="Genomic_DNA"/>
</dbReference>
<reference evidence="1 2" key="1">
    <citation type="journal article" date="2019" name="Int. J. Syst. Evol. Microbiol.">
        <title>The Global Catalogue of Microorganisms (GCM) 10K type strain sequencing project: providing services to taxonomists for standard genome sequencing and annotation.</title>
        <authorList>
            <consortium name="The Broad Institute Genomics Platform"/>
            <consortium name="The Broad Institute Genome Sequencing Center for Infectious Disease"/>
            <person name="Wu L."/>
            <person name="Ma J."/>
        </authorList>
    </citation>
    <scope>NUCLEOTIDE SEQUENCE [LARGE SCALE GENOMIC DNA]</scope>
    <source>
        <strain evidence="1 2">JCM 17504</strain>
    </source>
</reference>
<comment type="caution">
    <text evidence="1">The sequence shown here is derived from an EMBL/GenBank/DDBJ whole genome shotgun (WGS) entry which is preliminary data.</text>
</comment>
<keyword evidence="2" id="KW-1185">Reference proteome</keyword>
<dbReference type="InterPro" id="IPR015001">
    <property type="entry name" value="DUF1850"/>
</dbReference>
<organism evidence="1 2">
    <name type="scientific">Haladaptatus pallidirubidus</name>
    <dbReference type="NCBI Taxonomy" id="1008152"/>
    <lineage>
        <taxon>Archaea</taxon>
        <taxon>Methanobacteriati</taxon>
        <taxon>Methanobacteriota</taxon>
        <taxon>Stenosarchaea group</taxon>
        <taxon>Halobacteria</taxon>
        <taxon>Halobacteriales</taxon>
        <taxon>Haladaptataceae</taxon>
        <taxon>Haladaptatus</taxon>
    </lineage>
</organism>
<sequence length="176" mass="18796">MTPVGTTVRKTARISLALCAILLLAVPAGAGMRAGTGAGFDSQSDKQGERVLVVADAETGEPMLVTPVENGTRVTLAYTHSVEKTPVHDVYAVDGNELEMVEMRFQSYGAGLPANADVTMEEGWFVFDPPGRYAQVPVTPGDVAKHELRVKDEQYDLAALSGGESVELFVIERCPT</sequence>
<dbReference type="Pfam" id="PF08905">
    <property type="entry name" value="DUF1850"/>
    <property type="match status" value="1"/>
</dbReference>
<dbReference type="RefSeq" id="WP_227776734.1">
    <property type="nucleotide sequence ID" value="NZ_BAABKX010000001.1"/>
</dbReference>
<name>A0AAV3UGJ9_9EURY</name>
<proteinExistence type="predicted"/>
<dbReference type="GeneID" id="68612578"/>
<gene>
    <name evidence="1" type="ORF">GCM10025751_19810</name>
</gene>
<dbReference type="Proteomes" id="UP001501729">
    <property type="component" value="Unassembled WGS sequence"/>
</dbReference>
<evidence type="ECO:0000313" key="1">
    <source>
        <dbReference type="EMBL" id="GAA5048253.1"/>
    </source>
</evidence>
<dbReference type="AlphaFoldDB" id="A0AAV3UGJ9"/>
<protein>
    <recommendedName>
        <fullName evidence="3">DUF1850 domain-containing protein</fullName>
    </recommendedName>
</protein>
<evidence type="ECO:0008006" key="3">
    <source>
        <dbReference type="Google" id="ProtNLM"/>
    </source>
</evidence>
<accession>A0AAV3UGJ9</accession>
<evidence type="ECO:0000313" key="2">
    <source>
        <dbReference type="Proteomes" id="UP001501729"/>
    </source>
</evidence>